<keyword evidence="5" id="KW-1185">Reference proteome</keyword>
<dbReference type="HOGENOM" id="CLU_002397_1_1_1"/>
<evidence type="ECO:0000259" key="2">
    <source>
        <dbReference type="Pfam" id="PF23086"/>
    </source>
</evidence>
<feature type="region of interest" description="Disordered" evidence="1">
    <location>
        <begin position="955"/>
        <end position="1157"/>
    </location>
</feature>
<feature type="region of interest" description="Disordered" evidence="1">
    <location>
        <begin position="500"/>
        <end position="626"/>
    </location>
</feature>
<dbReference type="InterPro" id="IPR055781">
    <property type="entry name" value="DUF7357"/>
</dbReference>
<protein>
    <recommendedName>
        <fullName evidence="6">Clumping factor B</fullName>
    </recommendedName>
</protein>
<feature type="compositionally biased region" description="Acidic residues" evidence="1">
    <location>
        <begin position="364"/>
        <end position="402"/>
    </location>
</feature>
<dbReference type="RefSeq" id="XP_002488304.1">
    <property type="nucleotide sequence ID" value="XM_002488259.1"/>
</dbReference>
<organism evidence="4 5">
    <name type="scientific">Talaromyces stipitatus (strain ATCC 10500 / CBS 375.48 / QM 6759 / NRRL 1006)</name>
    <name type="common">Penicillium stipitatum</name>
    <dbReference type="NCBI Taxonomy" id="441959"/>
    <lineage>
        <taxon>Eukaryota</taxon>
        <taxon>Fungi</taxon>
        <taxon>Dikarya</taxon>
        <taxon>Ascomycota</taxon>
        <taxon>Pezizomycotina</taxon>
        <taxon>Eurotiomycetes</taxon>
        <taxon>Eurotiomycetidae</taxon>
        <taxon>Eurotiales</taxon>
        <taxon>Trichocomaceae</taxon>
        <taxon>Talaromyces</taxon>
        <taxon>Talaromyces sect. Talaromyces</taxon>
    </lineage>
</organism>
<feature type="compositionally biased region" description="Basic and acidic residues" evidence="1">
    <location>
        <begin position="713"/>
        <end position="725"/>
    </location>
</feature>
<feature type="region of interest" description="Disordered" evidence="1">
    <location>
        <begin position="1179"/>
        <end position="1508"/>
    </location>
</feature>
<evidence type="ECO:0008006" key="6">
    <source>
        <dbReference type="Google" id="ProtNLM"/>
    </source>
</evidence>
<feature type="compositionally biased region" description="Basic and acidic residues" evidence="1">
    <location>
        <begin position="504"/>
        <end position="535"/>
    </location>
</feature>
<feature type="compositionally biased region" description="Polar residues" evidence="1">
    <location>
        <begin position="289"/>
        <end position="304"/>
    </location>
</feature>
<feature type="compositionally biased region" description="Low complexity" evidence="1">
    <location>
        <begin position="1303"/>
        <end position="1320"/>
    </location>
</feature>
<feature type="domain" description="DUF7357" evidence="3">
    <location>
        <begin position="1"/>
        <end position="168"/>
    </location>
</feature>
<feature type="compositionally biased region" description="Polar residues" evidence="1">
    <location>
        <begin position="329"/>
        <end position="341"/>
    </location>
</feature>
<feature type="compositionally biased region" description="Basic residues" evidence="1">
    <location>
        <begin position="1498"/>
        <end position="1508"/>
    </location>
</feature>
<dbReference type="InterPro" id="IPR056398">
    <property type="entry name" value="Tudor_Coilin"/>
</dbReference>
<dbReference type="PhylomeDB" id="B8MU17"/>
<feature type="compositionally biased region" description="Basic and acidic residues" evidence="1">
    <location>
        <begin position="1109"/>
        <end position="1126"/>
    </location>
</feature>
<dbReference type="InParanoid" id="B8MU17"/>
<feature type="compositionally biased region" description="Polar residues" evidence="1">
    <location>
        <begin position="1129"/>
        <end position="1141"/>
    </location>
</feature>
<sequence>MRLQLNILRHGLPATRILWTVRSQSSSHLIDTTSSAVTSTRQPNTAYGNGGCTVAQLLEDVNEVVPLETSVGSVGENEDLGGQWGLEDYVVEVNGFECLHFMNVNGLLRDGDEVVIRSLSVDDIRARRLSGRLQVSTDGRRLIDGVPFGRPYLQRSYSSRPPIRIPPRKRRRTTLSSWTGNLQDEDGNDELQTFTAGPYENRLTPYDAASDQGTVIRHRTNLFDDGDGDDDDDDDMDYEEADELDAEIKSLWAEANAEAEALLESPDFQRFRATRAGRMSRMAHRDLLPTSSPARLSVVSTPRTNLARGQDGEASAKSTKSVHFEADISNLTSRLSEGNDSGSDKLSHASSAVSSNTPDSSIESGDESSDEDFSAEDSGADMSDESSISEESEFESEDEEAPEQQKSKAIVFTPPGEGSRKTRNSNRRKKLRSRLQKLKSLGELPPEANFNDLRNWEATHGKRPLTEVTDLGVDKRETRPKEQSEIEIKRQQLLRYLASGGVDVDGHSEKENIPPRYRNGKEKVDNQESVEKVKEGPAAAKALPVASPEKNGVDEETKTSPNEAKRRKLDLSSTKRLLFGSLGVRTPKNKEDEDTLRTKLDESRIEHTAPEKPAEAPVENGVEKDNIDESWQQKIVLSATECVYDDIELTAPPFPFKQRWDHDACYHIRQRKNGGKKNKKRKQRDWQEEDAYDSYQDADGGVTLNYDDQPTITEKKDQANTSKEDAADDLPELPSDPDALPIQTEDKVTVGSIIAFKHLDMSKATNWQPKISDYKVAKVHKIHDNGTLDLLLAKRYREVRNQVVVDGDGVRTYSGFEMPNDDNDEVEDDGIRSVSFTDLIEPKMIQAAVVKTSDQSQKEESLANGDQNETSLLIHPPSTPSVPVNFAGNKAACVDGGENDDEDVTAAEADDELPSLPPVAVSSQTRLEITHMVHDVGFRSAIDSELGRDPILERLDKPKDSAIDMQSDANVADSKVSGSNSEFASSPPDIGPEEQDGEDPENGSQHDAPDESQAMDEGDNMAMDMDDAGLQMDVDDDFVMNDHSEFNAGSQAGDDSDDGVSLPRNDATAKRHNNDVAAHAMASSMAEGKSNALSGAPGVPPSGHASPRVVKEEPGQRVKPSERGADKSFLSTTVRAGSRSFTDPVALDNGSDLDDPLSDYSDAYSTVLNPFYERDAAATKNGKAKAKCKNLPSAQQDPPTRSSLSKREDHIPSSTNMLKSNQKANKGSQYTPKPIEKKGSNTKSDLGLSWLDDNLSDASDPDFPDIEVLWASTAPTQKEFPPIKMEAEAASQQPKSTAHPEESAASLPPVSQSSSNNSSAKGHVSTATKNDTSAVKEKQPEQDQQRADTGSSPKRDNQKNDNDKGKNSNNEKPKSPSPFVSTLDFDSHQDINDNADIELDNDNDDEDDAYQHSADNSSHPDFHQQEEESQDHTIPMVDLTVSSPLESPDEGSDEDFAKSQGLPRGPGWVKKNVPRTGRQTRSSTGVGNILSSSLSPPPRRRRFTQSQF</sequence>
<dbReference type="GeneID" id="8105354"/>
<feature type="region of interest" description="Disordered" evidence="1">
    <location>
        <begin position="156"/>
        <end position="193"/>
    </location>
</feature>
<accession>B8MU17</accession>
<dbReference type="STRING" id="441959.B8MU17"/>
<feature type="compositionally biased region" description="Basic and acidic residues" evidence="1">
    <location>
        <begin position="1334"/>
        <end position="1346"/>
    </location>
</feature>
<dbReference type="VEuPathDB" id="FungiDB:TSTA_006690"/>
<evidence type="ECO:0000313" key="4">
    <source>
        <dbReference type="EMBL" id="EED12650.1"/>
    </source>
</evidence>
<evidence type="ECO:0000256" key="1">
    <source>
        <dbReference type="SAM" id="MobiDB-lite"/>
    </source>
</evidence>
<feature type="compositionally biased region" description="Polar residues" evidence="1">
    <location>
        <begin position="1477"/>
        <end position="1486"/>
    </location>
</feature>
<evidence type="ECO:0000259" key="3">
    <source>
        <dbReference type="Pfam" id="PF24054"/>
    </source>
</evidence>
<dbReference type="OMA" id="HAMASSM"/>
<gene>
    <name evidence="4" type="ORF">TSTA_006690</name>
</gene>
<reference evidence="5" key="1">
    <citation type="journal article" date="2015" name="Genome Announc.">
        <title>Genome sequence of the AIDS-associated pathogen Penicillium marneffei (ATCC18224) and its near taxonomic relative Talaromyces stipitatus (ATCC10500).</title>
        <authorList>
            <person name="Nierman W.C."/>
            <person name="Fedorova-Abrams N.D."/>
            <person name="Andrianopoulos A."/>
        </authorList>
    </citation>
    <scope>NUCLEOTIDE SEQUENCE [LARGE SCALE GENOMIC DNA]</scope>
    <source>
        <strain evidence="5">ATCC 10500 / CBS 375.48 / QM 6759 / NRRL 1006</strain>
    </source>
</reference>
<dbReference type="OrthoDB" id="3365616at2759"/>
<dbReference type="Proteomes" id="UP000001745">
    <property type="component" value="Unassembled WGS sequence"/>
</dbReference>
<name>B8MU17_TALSN</name>
<feature type="compositionally biased region" description="Acidic residues" evidence="1">
    <location>
        <begin position="1393"/>
        <end position="1408"/>
    </location>
</feature>
<feature type="region of interest" description="Disordered" evidence="1">
    <location>
        <begin position="671"/>
        <end position="741"/>
    </location>
</feature>
<feature type="compositionally biased region" description="Acidic residues" evidence="1">
    <location>
        <begin position="1013"/>
        <end position="1039"/>
    </location>
</feature>
<feature type="compositionally biased region" description="Basic residues" evidence="1">
    <location>
        <begin position="421"/>
        <end position="432"/>
    </location>
</feature>
<dbReference type="EMBL" id="EQ962660">
    <property type="protein sequence ID" value="EED12650.1"/>
    <property type="molecule type" value="Genomic_DNA"/>
</dbReference>
<feature type="compositionally biased region" description="Polar residues" evidence="1">
    <location>
        <begin position="1212"/>
        <end position="1231"/>
    </location>
</feature>
<feature type="region of interest" description="Disordered" evidence="1">
    <location>
        <begin position="851"/>
        <end position="881"/>
    </location>
</feature>
<feature type="domain" description="Coilin tudor" evidence="2">
    <location>
        <begin position="738"/>
        <end position="846"/>
    </location>
</feature>
<feature type="region of interest" description="Disordered" evidence="1">
    <location>
        <begin position="283"/>
        <end position="432"/>
    </location>
</feature>
<feature type="compositionally biased region" description="Acidic residues" evidence="1">
    <location>
        <begin position="991"/>
        <end position="1001"/>
    </location>
</feature>
<feature type="compositionally biased region" description="Basic and acidic residues" evidence="1">
    <location>
        <begin position="1353"/>
        <end position="1374"/>
    </location>
</feature>
<feature type="compositionally biased region" description="Polar residues" evidence="1">
    <location>
        <begin position="1192"/>
        <end position="1203"/>
    </location>
</feature>
<feature type="compositionally biased region" description="Polar residues" evidence="1">
    <location>
        <begin position="348"/>
        <end position="358"/>
    </location>
</feature>
<feature type="compositionally biased region" description="Basic and acidic residues" evidence="1">
    <location>
        <begin position="588"/>
        <end position="614"/>
    </location>
</feature>
<proteinExistence type="predicted"/>
<dbReference type="eggNOG" id="ENOG502SF1H">
    <property type="taxonomic scope" value="Eukaryota"/>
</dbReference>
<dbReference type="Pfam" id="PF24054">
    <property type="entry name" value="DUF7357"/>
    <property type="match status" value="1"/>
</dbReference>
<feature type="compositionally biased region" description="Basic residues" evidence="1">
    <location>
        <begin position="671"/>
        <end position="683"/>
    </location>
</feature>
<evidence type="ECO:0000313" key="5">
    <source>
        <dbReference type="Proteomes" id="UP000001745"/>
    </source>
</evidence>
<dbReference type="Pfam" id="PF23086">
    <property type="entry name" value="Tudor_Coilin"/>
    <property type="match status" value="1"/>
</dbReference>